<dbReference type="InterPro" id="IPR014756">
    <property type="entry name" value="Ig_E-set"/>
</dbReference>
<evidence type="ECO:0000313" key="3">
    <source>
        <dbReference type="EMBL" id="KAF9471719.1"/>
    </source>
</evidence>
<name>A0A9P5YNB1_9AGAR</name>
<dbReference type="Proteomes" id="UP000807469">
    <property type="component" value="Unassembled WGS sequence"/>
</dbReference>
<keyword evidence="4" id="KW-1185">Reference proteome</keyword>
<dbReference type="EMBL" id="MU155634">
    <property type="protein sequence ID" value="KAF9471719.1"/>
    <property type="molecule type" value="Genomic_DNA"/>
</dbReference>
<dbReference type="Pfam" id="PF00339">
    <property type="entry name" value="Arrestin_N"/>
    <property type="match status" value="1"/>
</dbReference>
<proteinExistence type="predicted"/>
<dbReference type="GO" id="GO:0030674">
    <property type="term" value="F:protein-macromolecule adaptor activity"/>
    <property type="evidence" value="ECO:0007669"/>
    <property type="project" value="TreeGrafter"/>
</dbReference>
<protein>
    <recommendedName>
        <fullName evidence="2">Arrestin-like N-terminal domain-containing protein</fullName>
    </recommendedName>
</protein>
<dbReference type="SUPFAM" id="SSF81296">
    <property type="entry name" value="E set domains"/>
    <property type="match status" value="1"/>
</dbReference>
<evidence type="ECO:0000256" key="1">
    <source>
        <dbReference type="SAM" id="MobiDB-lite"/>
    </source>
</evidence>
<dbReference type="AlphaFoldDB" id="A0A9P5YNB1"/>
<evidence type="ECO:0000313" key="4">
    <source>
        <dbReference type="Proteomes" id="UP000807469"/>
    </source>
</evidence>
<dbReference type="PANTHER" id="PTHR11188:SF17">
    <property type="entry name" value="FI21816P1"/>
    <property type="match status" value="1"/>
</dbReference>
<reference evidence="3" key="1">
    <citation type="submission" date="2020-11" db="EMBL/GenBank/DDBJ databases">
        <authorList>
            <consortium name="DOE Joint Genome Institute"/>
            <person name="Ahrendt S."/>
            <person name="Riley R."/>
            <person name="Andreopoulos W."/>
            <person name="Labutti K."/>
            <person name="Pangilinan J."/>
            <person name="Ruiz-Duenas F.J."/>
            <person name="Barrasa J.M."/>
            <person name="Sanchez-Garcia M."/>
            <person name="Camarero S."/>
            <person name="Miyauchi S."/>
            <person name="Serrano A."/>
            <person name="Linde D."/>
            <person name="Babiker R."/>
            <person name="Drula E."/>
            <person name="Ayuso-Fernandez I."/>
            <person name="Pacheco R."/>
            <person name="Padilla G."/>
            <person name="Ferreira P."/>
            <person name="Barriuso J."/>
            <person name="Kellner H."/>
            <person name="Castanera R."/>
            <person name="Alfaro M."/>
            <person name="Ramirez L."/>
            <person name="Pisabarro A.G."/>
            <person name="Kuo A."/>
            <person name="Tritt A."/>
            <person name="Lipzen A."/>
            <person name="He G."/>
            <person name="Yan M."/>
            <person name="Ng V."/>
            <person name="Cullen D."/>
            <person name="Martin F."/>
            <person name="Rosso M.-N."/>
            <person name="Henrissat B."/>
            <person name="Hibbett D."/>
            <person name="Martinez A.T."/>
            <person name="Grigoriev I.V."/>
        </authorList>
    </citation>
    <scope>NUCLEOTIDE SEQUENCE</scope>
    <source>
        <strain evidence="3">CIRM-BRFM 674</strain>
    </source>
</reference>
<dbReference type="Gene3D" id="2.60.40.640">
    <property type="match status" value="1"/>
</dbReference>
<dbReference type="OrthoDB" id="2333384at2759"/>
<feature type="region of interest" description="Disordered" evidence="1">
    <location>
        <begin position="256"/>
        <end position="276"/>
    </location>
</feature>
<dbReference type="GO" id="GO:0031625">
    <property type="term" value="F:ubiquitin protein ligase binding"/>
    <property type="evidence" value="ECO:0007669"/>
    <property type="project" value="TreeGrafter"/>
</dbReference>
<dbReference type="GO" id="GO:0070086">
    <property type="term" value="P:ubiquitin-dependent endocytosis"/>
    <property type="evidence" value="ECO:0007669"/>
    <property type="project" value="TreeGrafter"/>
</dbReference>
<gene>
    <name evidence="3" type="ORF">BDN70DRAFT_909313</name>
</gene>
<accession>A0A9P5YNB1</accession>
<comment type="caution">
    <text evidence="3">The sequence shown here is derived from an EMBL/GenBank/DDBJ whole genome shotgun (WGS) entry which is preliminary data.</text>
</comment>
<dbReference type="GO" id="GO:0005886">
    <property type="term" value="C:plasma membrane"/>
    <property type="evidence" value="ECO:0007669"/>
    <property type="project" value="TreeGrafter"/>
</dbReference>
<dbReference type="InterPro" id="IPR014752">
    <property type="entry name" value="Arrestin-like_C"/>
</dbReference>
<evidence type="ECO:0000259" key="2">
    <source>
        <dbReference type="Pfam" id="PF00339"/>
    </source>
</evidence>
<dbReference type="PANTHER" id="PTHR11188">
    <property type="entry name" value="ARRESTIN DOMAIN CONTAINING PROTEIN"/>
    <property type="match status" value="1"/>
</dbReference>
<dbReference type="GO" id="GO:0005829">
    <property type="term" value="C:cytosol"/>
    <property type="evidence" value="ECO:0007669"/>
    <property type="project" value="TreeGrafter"/>
</dbReference>
<organism evidence="3 4">
    <name type="scientific">Pholiota conissans</name>
    <dbReference type="NCBI Taxonomy" id="109636"/>
    <lineage>
        <taxon>Eukaryota</taxon>
        <taxon>Fungi</taxon>
        <taxon>Dikarya</taxon>
        <taxon>Basidiomycota</taxon>
        <taxon>Agaricomycotina</taxon>
        <taxon>Agaricomycetes</taxon>
        <taxon>Agaricomycetidae</taxon>
        <taxon>Agaricales</taxon>
        <taxon>Agaricineae</taxon>
        <taxon>Strophariaceae</taxon>
        <taxon>Pholiota</taxon>
    </lineage>
</organism>
<sequence>MGRTTGDHHHPHKSHLEIILDAPYLTLKGTGPDVEPTSLSGHVALFLTESTSIKEITLQFRGKAKIPMPASESLINNSTSITYVVCNHDWSFLEGDKRHSRTLKAGRHFFPFHLEIGGTLPSSISTNALGGASVTYKLRASAVRPGLSHNLQANVPVHIVRSFTHEALEYQQTLEIENTWPEKLMYSIMLPHKAWAAGDTLIAVLKFSPISKGVSVASIVSSLQETTKTYARSGAQEDTRIVCSVRHEIVAGRARASVRRPRVPGPPLHRATTLGQ</sequence>
<feature type="domain" description="Arrestin-like N-terminal" evidence="2">
    <location>
        <begin position="39"/>
        <end position="150"/>
    </location>
</feature>
<dbReference type="InterPro" id="IPR011021">
    <property type="entry name" value="Arrestin-like_N"/>
</dbReference>
<dbReference type="InterPro" id="IPR050357">
    <property type="entry name" value="Arrestin_domain-protein"/>
</dbReference>